<keyword evidence="2" id="KW-1133">Transmembrane helix</keyword>
<evidence type="ECO:0000313" key="3">
    <source>
        <dbReference type="EMBL" id="MBS2965525.1"/>
    </source>
</evidence>
<name>A0A8J7WRU7_9ACTN</name>
<evidence type="ECO:0000256" key="1">
    <source>
        <dbReference type="SAM" id="MobiDB-lite"/>
    </source>
</evidence>
<dbReference type="RefSeq" id="WP_211469881.1">
    <property type="nucleotide sequence ID" value="NZ_JAGSXH010000088.1"/>
</dbReference>
<dbReference type="EMBL" id="JAGSXH010000088">
    <property type="protein sequence ID" value="MBS2965525.1"/>
    <property type="molecule type" value="Genomic_DNA"/>
</dbReference>
<evidence type="ECO:0000313" key="4">
    <source>
        <dbReference type="Proteomes" id="UP000677913"/>
    </source>
</evidence>
<reference evidence="3" key="1">
    <citation type="submission" date="2021-04" db="EMBL/GenBank/DDBJ databases">
        <title>Genome based classification of Actinospica acidithermotolerans sp. nov., an actinobacterium isolated from an Indonesian hot spring.</title>
        <authorList>
            <person name="Kusuma A.B."/>
            <person name="Putra K.E."/>
            <person name="Nafisah S."/>
            <person name="Loh J."/>
            <person name="Nouioui I."/>
            <person name="Goodfellow M."/>
        </authorList>
    </citation>
    <scope>NUCLEOTIDE SEQUENCE</scope>
    <source>
        <strain evidence="3">DSM 45618</strain>
    </source>
</reference>
<keyword evidence="4" id="KW-1185">Reference proteome</keyword>
<keyword evidence="2" id="KW-0472">Membrane</keyword>
<protein>
    <submittedName>
        <fullName evidence="3">Uncharacterized protein</fullName>
    </submittedName>
</protein>
<sequence length="284" mass="29795">MQGNAMNAAEDRLCELMDAATCALDPPIGDILAAGERLGRARRRRRRTLTAAGTAAVVLLTGVGLAAGMRGSDLDDFDAAGQVSRPTRTALPSPDSGAPTAASLIAPPSPRPTGDLIPMSPAMAFQILRKLTPGWHYSTYGSSDSGTLLQVNADDGNGRSHIELLIAPVTDSGMIPVDCTVQRVTSGAGASRSGYVQPSCTVVTYPNGDKAMEQVLTSPPSRVVIYRVVVDRTDGIAVEITAQNGDPLSSTEATRPLPPLTLNRWAVIALDRQWQLQVPASLGK</sequence>
<proteinExistence type="predicted"/>
<dbReference type="Proteomes" id="UP000677913">
    <property type="component" value="Unassembled WGS sequence"/>
</dbReference>
<gene>
    <name evidence="3" type="ORF">KGA66_20920</name>
</gene>
<comment type="caution">
    <text evidence="3">The sequence shown here is derived from an EMBL/GenBank/DDBJ whole genome shotgun (WGS) entry which is preliminary data.</text>
</comment>
<keyword evidence="2" id="KW-0812">Transmembrane</keyword>
<evidence type="ECO:0000256" key="2">
    <source>
        <dbReference type="SAM" id="Phobius"/>
    </source>
</evidence>
<feature type="transmembrane region" description="Helical" evidence="2">
    <location>
        <begin position="49"/>
        <end position="69"/>
    </location>
</feature>
<accession>A0A8J7WRU7</accession>
<feature type="region of interest" description="Disordered" evidence="1">
    <location>
        <begin position="85"/>
        <end position="116"/>
    </location>
</feature>
<organism evidence="3 4">
    <name type="scientific">Actinocrinis puniceicyclus</name>
    <dbReference type="NCBI Taxonomy" id="977794"/>
    <lineage>
        <taxon>Bacteria</taxon>
        <taxon>Bacillati</taxon>
        <taxon>Actinomycetota</taxon>
        <taxon>Actinomycetes</taxon>
        <taxon>Catenulisporales</taxon>
        <taxon>Actinospicaceae</taxon>
        <taxon>Actinocrinis</taxon>
    </lineage>
</organism>
<dbReference type="AlphaFoldDB" id="A0A8J7WRU7"/>